<organism evidence="2 3">
    <name type="scientific">Methanosarcina baikalica</name>
    <dbReference type="NCBI Taxonomy" id="3073890"/>
    <lineage>
        <taxon>Archaea</taxon>
        <taxon>Methanobacteriati</taxon>
        <taxon>Methanobacteriota</taxon>
        <taxon>Stenosarchaea group</taxon>
        <taxon>Methanomicrobia</taxon>
        <taxon>Methanosarcinales</taxon>
        <taxon>Methanosarcinaceae</taxon>
        <taxon>Methanosarcina</taxon>
    </lineage>
</organism>
<sequence>MKKNNGYKNESERRSFFRSESATATVIGAVLLLGIIFTVFAIIRIDAVPEWKNDAEYSHMDDIGEDMADLKSKIDMMSTILALNSNSSYINSSNPSSLAPPLVMNVPFHMGGGEIPFIDSIKSSGNLAVNKDRYVMSIIVNPEDDEPYFQSINCGTINYSSQNRYYVDQVFSYENGALILKQKDQAVMMLYPSILFSNVSTNENNVSNYDVSINAIRVLQKPYIPPDIISSNSRCSLRLTGIGYQPLYDSEIKSSGNIDRFVLTITTEYPKVWELYFEKIMENAGISQDKYNLTNESKNVHLIFPEISDPASENESTLEIKRLYISETEIKAEPEIGLN</sequence>
<gene>
    <name evidence="2" type="ORF">RG963_00530</name>
</gene>
<dbReference type="EMBL" id="JAVKPK010000001">
    <property type="protein sequence ID" value="MDR7664289.1"/>
    <property type="molecule type" value="Genomic_DNA"/>
</dbReference>
<comment type="caution">
    <text evidence="2">The sequence shown here is derived from an EMBL/GenBank/DDBJ whole genome shotgun (WGS) entry which is preliminary data.</text>
</comment>
<proteinExistence type="predicted"/>
<evidence type="ECO:0000313" key="3">
    <source>
        <dbReference type="Proteomes" id="UP001246244"/>
    </source>
</evidence>
<feature type="transmembrane region" description="Helical" evidence="1">
    <location>
        <begin position="21"/>
        <end position="43"/>
    </location>
</feature>
<keyword evidence="1" id="KW-0472">Membrane</keyword>
<protein>
    <submittedName>
        <fullName evidence="2">Uncharacterized protein</fullName>
    </submittedName>
</protein>
<keyword evidence="1" id="KW-0812">Transmembrane</keyword>
<name>A0ABU2CX33_9EURY</name>
<dbReference type="RefSeq" id="WP_310574317.1">
    <property type="nucleotide sequence ID" value="NZ_JAVKPK010000001.1"/>
</dbReference>
<keyword evidence="3" id="KW-1185">Reference proteome</keyword>
<reference evidence="3" key="1">
    <citation type="submission" date="2023-07" db="EMBL/GenBank/DDBJ databases">
        <title>Whole-genome sequencing of a new Methanosarcina sp. Z-7115.</title>
        <authorList>
            <person name="Zhilina T.N."/>
            <person name="Merkel A.Y."/>
        </authorList>
    </citation>
    <scope>NUCLEOTIDE SEQUENCE [LARGE SCALE GENOMIC DNA]</scope>
    <source>
        <strain evidence="3">Z-7115</strain>
    </source>
</reference>
<accession>A0ABU2CX33</accession>
<dbReference type="Proteomes" id="UP001246244">
    <property type="component" value="Unassembled WGS sequence"/>
</dbReference>
<evidence type="ECO:0000256" key="1">
    <source>
        <dbReference type="SAM" id="Phobius"/>
    </source>
</evidence>
<evidence type="ECO:0000313" key="2">
    <source>
        <dbReference type="EMBL" id="MDR7664289.1"/>
    </source>
</evidence>
<keyword evidence="1" id="KW-1133">Transmembrane helix</keyword>